<evidence type="ECO:0000259" key="2">
    <source>
        <dbReference type="Pfam" id="PF03732"/>
    </source>
</evidence>
<dbReference type="RefSeq" id="XP_021831502.1">
    <property type="nucleotide sequence ID" value="XM_021975810.1"/>
</dbReference>
<dbReference type="Proteomes" id="UP000515124">
    <property type="component" value="Unplaced"/>
</dbReference>
<feature type="region of interest" description="Disordered" evidence="1">
    <location>
        <begin position="250"/>
        <end position="272"/>
    </location>
</feature>
<evidence type="ECO:0000313" key="3">
    <source>
        <dbReference type="Proteomes" id="UP000515124"/>
    </source>
</evidence>
<reference evidence="4" key="1">
    <citation type="submission" date="2025-08" db="UniProtKB">
        <authorList>
            <consortium name="RefSeq"/>
        </authorList>
    </citation>
    <scope>IDENTIFICATION</scope>
</reference>
<dbReference type="AlphaFoldDB" id="A0A6P5TWF3"/>
<gene>
    <name evidence="4" type="primary">LOC110771500</name>
</gene>
<feature type="region of interest" description="Disordered" evidence="1">
    <location>
        <begin position="26"/>
        <end position="59"/>
    </location>
</feature>
<evidence type="ECO:0000313" key="4">
    <source>
        <dbReference type="RefSeq" id="XP_021831502.1"/>
    </source>
</evidence>
<dbReference type="InterPro" id="IPR005162">
    <property type="entry name" value="Retrotrans_gag_dom"/>
</dbReference>
<dbReference type="PANTHER" id="PTHR33223">
    <property type="entry name" value="CCHC-TYPE DOMAIN-CONTAINING PROTEIN"/>
    <property type="match status" value="1"/>
</dbReference>
<feature type="domain" description="Retrotransposon gag" evidence="2">
    <location>
        <begin position="152"/>
        <end position="243"/>
    </location>
</feature>
<keyword evidence="3" id="KW-1185">Reference proteome</keyword>
<feature type="compositionally biased region" description="Basic and acidic residues" evidence="1">
    <location>
        <begin position="250"/>
        <end position="263"/>
    </location>
</feature>
<sequence>MRTVKEGAPLLALEEPILTTKLQRIPRKRSLPTRRREGQPLQTNEEVNQRRPNRQGRPRDQLAMCVEDVEKLVKNRLRDLKVGGNFEDALRMEVDQENSSPFTAEIEQAAPLKRFSTPSFTCFKGDSDLESHLKHFKSIMILHKVEDALMCKVFVMTLLGVAQDWFYTLPSGSISSFKELAYVFTKEYTSYRTIKKNPDHLFNLHKKSDESLRDYIKRFKAERAKIVGCDDQVASSAFKRGLPTECELYRKPKERNNKDEGKRRSQPQESALAAESYTKFTIPIHQILAQVKDMPWLKKPSPLKGNPTKKDTSRYCAFHGGHGHYTNDCFAWKRHLEELVRDGHCTEFITRGSIQQIKDCDAAANEPPRKSHTDQHDSSRLQESGLTIREQKRKIKQATFVSQAVTSYPVMEDDPGIIF</sequence>
<dbReference type="Pfam" id="PF03732">
    <property type="entry name" value="Retrotrans_gag"/>
    <property type="match status" value="1"/>
</dbReference>
<accession>A0A6P5TWF3</accession>
<protein>
    <submittedName>
        <fullName evidence="4">Uncharacterized protein LOC110771500</fullName>
    </submittedName>
</protein>
<proteinExistence type="predicted"/>
<evidence type="ECO:0000256" key="1">
    <source>
        <dbReference type="SAM" id="MobiDB-lite"/>
    </source>
</evidence>
<feature type="region of interest" description="Disordered" evidence="1">
    <location>
        <begin position="362"/>
        <end position="386"/>
    </location>
</feature>
<dbReference type="PANTHER" id="PTHR33223:SF10">
    <property type="entry name" value="AMINOTRANSFERASE-LIKE PLANT MOBILE DOMAIN-CONTAINING PROTEIN"/>
    <property type="match status" value="1"/>
</dbReference>
<feature type="compositionally biased region" description="Basic and acidic residues" evidence="1">
    <location>
        <begin position="367"/>
        <end position="380"/>
    </location>
</feature>
<organism evidence="3 4">
    <name type="scientific">Prunus avium</name>
    <name type="common">Cherry</name>
    <name type="synonym">Cerasus avium</name>
    <dbReference type="NCBI Taxonomy" id="42229"/>
    <lineage>
        <taxon>Eukaryota</taxon>
        <taxon>Viridiplantae</taxon>
        <taxon>Streptophyta</taxon>
        <taxon>Embryophyta</taxon>
        <taxon>Tracheophyta</taxon>
        <taxon>Spermatophyta</taxon>
        <taxon>Magnoliopsida</taxon>
        <taxon>eudicotyledons</taxon>
        <taxon>Gunneridae</taxon>
        <taxon>Pentapetalae</taxon>
        <taxon>rosids</taxon>
        <taxon>fabids</taxon>
        <taxon>Rosales</taxon>
        <taxon>Rosaceae</taxon>
        <taxon>Amygdaloideae</taxon>
        <taxon>Amygdaleae</taxon>
        <taxon>Prunus</taxon>
    </lineage>
</organism>
<name>A0A6P5TWF3_PRUAV</name>
<dbReference type="GeneID" id="110771500"/>
<dbReference type="KEGG" id="pavi:110771500"/>